<keyword evidence="10 15" id="KW-0100">Branched-chain amino acid biosynthesis</keyword>
<comment type="cofactor">
    <cofactor evidence="1 15">
        <name>Mg(2+)</name>
        <dbReference type="ChEBI" id="CHEBI:18420"/>
    </cofactor>
</comment>
<feature type="binding site" evidence="15">
    <location>
        <position position="90"/>
    </location>
    <ligand>
        <name>Mg(2+)</name>
        <dbReference type="ChEBI" id="CHEBI:18420"/>
    </ligand>
</feature>
<evidence type="ECO:0000256" key="14">
    <source>
        <dbReference type="ARBA" id="ARBA00029490"/>
    </source>
</evidence>
<dbReference type="EC" id="4.2.1.9" evidence="14 15"/>
<keyword evidence="4 15" id="KW-0001">2Fe-2S</keyword>
<evidence type="ECO:0000256" key="15">
    <source>
        <dbReference type="HAMAP-Rule" id="MF_00012"/>
    </source>
</evidence>
<proteinExistence type="inferred from homology"/>
<dbReference type="InterPro" id="IPR000581">
    <property type="entry name" value="ILV_EDD_N"/>
</dbReference>
<evidence type="ECO:0000313" key="18">
    <source>
        <dbReference type="EMBL" id="GAA5148454.1"/>
    </source>
</evidence>
<dbReference type="Pfam" id="PF24877">
    <property type="entry name" value="ILV_EDD_C"/>
    <property type="match status" value="1"/>
</dbReference>
<comment type="caution">
    <text evidence="18">The sequence shown here is derived from an EMBL/GenBank/DDBJ whole genome shotgun (WGS) entry which is preliminary data.</text>
</comment>
<evidence type="ECO:0000259" key="16">
    <source>
        <dbReference type="Pfam" id="PF00920"/>
    </source>
</evidence>
<comment type="pathway">
    <text evidence="12 15">Amino-acid biosynthesis; L-valine biosynthesis; L-valine from pyruvate: step 3/4.</text>
</comment>
<evidence type="ECO:0000256" key="5">
    <source>
        <dbReference type="ARBA" id="ARBA00022723"/>
    </source>
</evidence>
<keyword evidence="5 15" id="KW-0479">Metal-binding</keyword>
<sequence>MAFTTLLTLMAISDTIKKGAIRAPHRSLLRATGVIQSEEDWDKPFIAIANSFVQIIPGHAHLDVVGKKVREAVRAAGGVPFEFNCIGVDDGIAMGHGGMKYSLASRELIADCVETMLRAHCFDGVVCIPNCDKIVPGMMMGAARVNIPSIFVSGGPMRSGKDPTTGRSLNLASVFEAVGQLSTNTITEEQLSTIEKNACPTCGSCSGMFTANSMNCLCEALGWALPGNGSILATDPARDALFQRAGKAIVRLVRDNVRPSDLLTREAFENALALDMAMGGSSNTILHTIAVAHEAGVSLTMDDFNAIAERVPHICKVAPSGHYYMEDVDRAGGIGAILKTLQGKPGILHADAFTVSGLTLGETISTAEVKDADVIRPLDKAYSSRGGLAVLFGNIAPDGCVVKTAGVSPVMMQFTGNAVIFESQEEASVGILGGQVKAGDVVVIRYEGPRGGPGMQEMLAPTAAIAGRGLGDSVALITDGRFSGATRGGAIGHVSPEAAAGGPIALIEAGDRIEINIPERTLNLLISDEVLAQRRARLKAPAPKARTGYLARYAAMVGSADTGAVLRVPSA</sequence>
<dbReference type="EMBL" id="BAABIA010000011">
    <property type="protein sequence ID" value="GAA5148454.1"/>
    <property type="molecule type" value="Genomic_DNA"/>
</dbReference>
<name>A0ABP9PL98_9BACT</name>
<dbReference type="Gene3D" id="3.50.30.80">
    <property type="entry name" value="IlvD/EDD C-terminal domain-like"/>
    <property type="match status" value="1"/>
</dbReference>
<feature type="domain" description="Dihydroxy-acid/6-phosphogluconate dehydratase N-terminal" evidence="16">
    <location>
        <begin position="43"/>
        <end position="362"/>
    </location>
</feature>
<keyword evidence="7 15" id="KW-0408">Iron</keyword>
<dbReference type="PANTHER" id="PTHR43661:SF3">
    <property type="entry name" value="D-XYLONATE DEHYDRATASE YAGF-RELATED"/>
    <property type="match status" value="1"/>
</dbReference>
<evidence type="ECO:0000256" key="8">
    <source>
        <dbReference type="ARBA" id="ARBA00023014"/>
    </source>
</evidence>
<feature type="binding site" evidence="15">
    <location>
        <position position="132"/>
    </location>
    <ligand>
        <name>Mg(2+)</name>
        <dbReference type="ChEBI" id="CHEBI:18420"/>
    </ligand>
</feature>
<comment type="subunit">
    <text evidence="15">Homodimer.</text>
</comment>
<dbReference type="Proteomes" id="UP001499852">
    <property type="component" value="Unassembled WGS sequence"/>
</dbReference>
<feature type="modified residue" description="N6-carboxylysine" evidence="15">
    <location>
        <position position="133"/>
    </location>
</feature>
<comment type="caution">
    <text evidence="15">Lacks conserved residue(s) required for the propagation of feature annotation.</text>
</comment>
<reference evidence="19" key="1">
    <citation type="journal article" date="2019" name="Int. J. Syst. Evol. Microbiol.">
        <title>The Global Catalogue of Microorganisms (GCM) 10K type strain sequencing project: providing services to taxonomists for standard genome sequencing and annotation.</title>
        <authorList>
            <consortium name="The Broad Institute Genomics Platform"/>
            <consortium name="The Broad Institute Genome Sequencing Center for Infectious Disease"/>
            <person name="Wu L."/>
            <person name="Ma J."/>
        </authorList>
    </citation>
    <scope>NUCLEOTIDE SEQUENCE [LARGE SCALE GENOMIC DNA]</scope>
    <source>
        <strain evidence="19">JCM 18053</strain>
    </source>
</reference>
<evidence type="ECO:0000256" key="12">
    <source>
        <dbReference type="ARBA" id="ARBA00029436"/>
    </source>
</evidence>
<accession>A0ABP9PL98</accession>
<comment type="cofactor">
    <cofactor evidence="15">
        <name>[2Fe-2S] cluster</name>
        <dbReference type="ChEBI" id="CHEBI:190135"/>
    </cofactor>
    <text evidence="15">Binds 1 [2Fe-2S] cluster per subunit. This cluster acts as a Lewis acid cofactor.</text>
</comment>
<evidence type="ECO:0000256" key="7">
    <source>
        <dbReference type="ARBA" id="ARBA00023004"/>
    </source>
</evidence>
<dbReference type="PROSITE" id="PS00886">
    <property type="entry name" value="ILVD_EDD_1"/>
    <property type="match status" value="1"/>
</dbReference>
<comment type="function">
    <text evidence="15">Functions in the biosynthesis of branched-chain amino acids. Catalyzes the dehydration of (2R,3R)-2,3-dihydroxy-3-methylpentanoate (2,3-dihydroxy-3-methylvalerate) into 2-oxo-3-methylpentanoate (2-oxo-3-methylvalerate) and of (2R)-2,3-dihydroxy-3-methylbutanoate (2,3-dihydroxyisovalerate) into 2-oxo-3-methylbutanoate (2-oxoisovalerate), the penultimate precursor to L-isoleucine and L-valine, respectively.</text>
</comment>
<evidence type="ECO:0000256" key="1">
    <source>
        <dbReference type="ARBA" id="ARBA00001946"/>
    </source>
</evidence>
<dbReference type="HAMAP" id="MF_00012">
    <property type="entry name" value="IlvD"/>
    <property type="match status" value="1"/>
</dbReference>
<dbReference type="InterPro" id="IPR020558">
    <property type="entry name" value="DiOHA_6PGluconate_deHydtase_CS"/>
</dbReference>
<feature type="binding site" description="via carbamate group" evidence="15">
    <location>
        <position position="133"/>
    </location>
    <ligand>
        <name>Mg(2+)</name>
        <dbReference type="ChEBI" id="CHEBI:18420"/>
    </ligand>
</feature>
<evidence type="ECO:0000259" key="17">
    <source>
        <dbReference type="Pfam" id="PF24877"/>
    </source>
</evidence>
<keyword evidence="6 15" id="KW-0460">Magnesium</keyword>
<dbReference type="NCBIfam" id="NF002068">
    <property type="entry name" value="PRK00911.1"/>
    <property type="match status" value="1"/>
</dbReference>
<evidence type="ECO:0000256" key="13">
    <source>
        <dbReference type="ARBA" id="ARBA00029437"/>
    </source>
</evidence>
<comment type="similarity">
    <text evidence="2 15">Belongs to the IlvD/Edd family.</text>
</comment>
<dbReference type="InterPro" id="IPR056740">
    <property type="entry name" value="ILV_EDD_C"/>
</dbReference>
<comment type="catalytic activity">
    <reaction evidence="15">
        <text>(2R,3R)-2,3-dihydroxy-3-methylpentanoate = (S)-3-methyl-2-oxopentanoate + H2O</text>
        <dbReference type="Rhea" id="RHEA:27694"/>
        <dbReference type="ChEBI" id="CHEBI:15377"/>
        <dbReference type="ChEBI" id="CHEBI:35146"/>
        <dbReference type="ChEBI" id="CHEBI:49258"/>
        <dbReference type="EC" id="4.2.1.9"/>
    </reaction>
</comment>
<protein>
    <recommendedName>
        <fullName evidence="14 15">Dihydroxy-acid dehydratase</fullName>
        <shortName evidence="15">DAD</shortName>
        <ecNumber evidence="14 15">4.2.1.9</ecNumber>
    </recommendedName>
</protein>
<evidence type="ECO:0000256" key="11">
    <source>
        <dbReference type="ARBA" id="ARBA00029304"/>
    </source>
</evidence>
<evidence type="ECO:0000256" key="3">
    <source>
        <dbReference type="ARBA" id="ARBA00022605"/>
    </source>
</evidence>
<feature type="domain" description="Dihydroxy-acid/6-phosphogluconate dehydratase C-terminal" evidence="17">
    <location>
        <begin position="373"/>
        <end position="564"/>
    </location>
</feature>
<feature type="active site" description="Proton acceptor" evidence="15">
    <location>
        <position position="483"/>
    </location>
</feature>
<evidence type="ECO:0000256" key="6">
    <source>
        <dbReference type="ARBA" id="ARBA00022842"/>
    </source>
</evidence>
<dbReference type="NCBIfam" id="TIGR00110">
    <property type="entry name" value="ilvD"/>
    <property type="match status" value="1"/>
</dbReference>
<comment type="catalytic activity">
    <reaction evidence="11">
        <text>(2R)-2,3-dihydroxy-3-methylbutanoate = 3-methyl-2-oxobutanoate + H2O</text>
        <dbReference type="Rhea" id="RHEA:24809"/>
        <dbReference type="ChEBI" id="CHEBI:11851"/>
        <dbReference type="ChEBI" id="CHEBI:15377"/>
        <dbReference type="ChEBI" id="CHEBI:49072"/>
        <dbReference type="EC" id="4.2.1.9"/>
    </reaction>
    <physiologicalReaction direction="left-to-right" evidence="11">
        <dbReference type="Rhea" id="RHEA:24810"/>
    </physiologicalReaction>
</comment>
<evidence type="ECO:0000256" key="10">
    <source>
        <dbReference type="ARBA" id="ARBA00023304"/>
    </source>
</evidence>
<dbReference type="PROSITE" id="PS00887">
    <property type="entry name" value="ILVD_EDD_2"/>
    <property type="match status" value="1"/>
</dbReference>
<dbReference type="InterPro" id="IPR042096">
    <property type="entry name" value="Dihydro-acid_dehy_C"/>
</dbReference>
<evidence type="ECO:0000256" key="9">
    <source>
        <dbReference type="ARBA" id="ARBA00023239"/>
    </source>
</evidence>
<dbReference type="SUPFAM" id="SSF143975">
    <property type="entry name" value="IlvD/EDD N-terminal domain-like"/>
    <property type="match status" value="1"/>
</dbReference>
<evidence type="ECO:0000256" key="4">
    <source>
        <dbReference type="ARBA" id="ARBA00022714"/>
    </source>
</evidence>
<gene>
    <name evidence="18" type="primary">ilvD_3</name>
    <name evidence="15" type="synonym">ilvD</name>
    <name evidence="18" type="ORF">GCM10023213_44760</name>
</gene>
<organism evidence="18 19">
    <name type="scientific">Prosthecobacter algae</name>
    <dbReference type="NCBI Taxonomy" id="1144682"/>
    <lineage>
        <taxon>Bacteria</taxon>
        <taxon>Pseudomonadati</taxon>
        <taxon>Verrucomicrobiota</taxon>
        <taxon>Verrucomicrobiia</taxon>
        <taxon>Verrucomicrobiales</taxon>
        <taxon>Verrucomicrobiaceae</taxon>
        <taxon>Prosthecobacter</taxon>
    </lineage>
</organism>
<keyword evidence="9 15" id="KW-0456">Lyase</keyword>
<dbReference type="PANTHER" id="PTHR43661">
    <property type="entry name" value="D-XYLONATE DEHYDRATASE"/>
    <property type="match status" value="1"/>
</dbReference>
<comment type="pathway">
    <text evidence="13 15">Amino-acid biosynthesis; L-isoleucine biosynthesis; L-isoleucine from 2-oxobutanoate: step 3/4.</text>
</comment>
<keyword evidence="3 15" id="KW-0028">Amino-acid biosynthesis</keyword>
<feature type="binding site" evidence="15">
    <location>
        <position position="457"/>
    </location>
    <ligand>
        <name>Mg(2+)</name>
        <dbReference type="ChEBI" id="CHEBI:18420"/>
    </ligand>
</feature>
<dbReference type="Pfam" id="PF00920">
    <property type="entry name" value="ILVD_EDD_N"/>
    <property type="match status" value="1"/>
</dbReference>
<dbReference type="InterPro" id="IPR004404">
    <property type="entry name" value="DihydroxyA_deHydtase"/>
</dbReference>
<keyword evidence="19" id="KW-1185">Reference proteome</keyword>
<dbReference type="InterPro" id="IPR037237">
    <property type="entry name" value="IlvD/EDD_N"/>
</dbReference>
<evidence type="ECO:0000256" key="2">
    <source>
        <dbReference type="ARBA" id="ARBA00006486"/>
    </source>
</evidence>
<keyword evidence="8 15" id="KW-0411">Iron-sulfur</keyword>
<evidence type="ECO:0000313" key="19">
    <source>
        <dbReference type="Proteomes" id="UP001499852"/>
    </source>
</evidence>
<dbReference type="SUPFAM" id="SSF52016">
    <property type="entry name" value="LeuD/IlvD-like"/>
    <property type="match status" value="1"/>
</dbReference>